<organism evidence="1">
    <name type="scientific">marine sediment metagenome</name>
    <dbReference type="NCBI Taxonomy" id="412755"/>
    <lineage>
        <taxon>unclassified sequences</taxon>
        <taxon>metagenomes</taxon>
        <taxon>ecological metagenomes</taxon>
    </lineage>
</organism>
<comment type="caution">
    <text evidence="1">The sequence shown here is derived from an EMBL/GenBank/DDBJ whole genome shotgun (WGS) entry which is preliminary data.</text>
</comment>
<reference evidence="1" key="1">
    <citation type="journal article" date="2014" name="Front. Microbiol.">
        <title>High frequency of phylogenetically diverse reductive dehalogenase-homologous genes in deep subseafloor sedimentary metagenomes.</title>
        <authorList>
            <person name="Kawai M."/>
            <person name="Futagami T."/>
            <person name="Toyoda A."/>
            <person name="Takaki Y."/>
            <person name="Nishi S."/>
            <person name="Hori S."/>
            <person name="Arai W."/>
            <person name="Tsubouchi T."/>
            <person name="Morono Y."/>
            <person name="Uchiyama I."/>
            <person name="Ito T."/>
            <person name="Fujiyama A."/>
            <person name="Inagaki F."/>
            <person name="Takami H."/>
        </authorList>
    </citation>
    <scope>NUCLEOTIDE SEQUENCE</scope>
    <source>
        <strain evidence="1">Expedition CK06-06</strain>
    </source>
</reference>
<name>X1PGU2_9ZZZZ</name>
<dbReference type="EMBL" id="BARV01029148">
    <property type="protein sequence ID" value="GAI41706.1"/>
    <property type="molecule type" value="Genomic_DNA"/>
</dbReference>
<dbReference type="Gene3D" id="3.20.20.480">
    <property type="entry name" value="Trimethylamine methyltransferase-like"/>
    <property type="match status" value="1"/>
</dbReference>
<gene>
    <name evidence="1" type="ORF">S06H3_46539</name>
</gene>
<feature type="non-terminal residue" evidence="1">
    <location>
        <position position="1"/>
    </location>
</feature>
<protein>
    <submittedName>
        <fullName evidence="1">Uncharacterized protein</fullName>
    </submittedName>
</protein>
<proteinExistence type="predicted"/>
<sequence>ALDLAKERTKKILETHQPLILDEEKSEKIDKILEEARKYYKEKGML</sequence>
<dbReference type="AlphaFoldDB" id="X1PGU2"/>
<dbReference type="InterPro" id="IPR038601">
    <property type="entry name" value="MttB-like_sf"/>
</dbReference>
<evidence type="ECO:0000313" key="1">
    <source>
        <dbReference type="EMBL" id="GAI41706.1"/>
    </source>
</evidence>
<accession>X1PGU2</accession>